<feature type="transmembrane region" description="Helical" evidence="1">
    <location>
        <begin position="141"/>
        <end position="160"/>
    </location>
</feature>
<dbReference type="AlphaFoldDB" id="A0A0C2S2I6"/>
<keyword evidence="3" id="KW-1185">Reference proteome</keyword>
<feature type="transmembrane region" description="Helical" evidence="1">
    <location>
        <begin position="324"/>
        <end position="342"/>
    </location>
</feature>
<comment type="caution">
    <text evidence="2">The sequence shown here is derived from an EMBL/GenBank/DDBJ whole genome shotgun (WGS) entry which is preliminary data.</text>
</comment>
<evidence type="ECO:0000313" key="3">
    <source>
        <dbReference type="Proteomes" id="UP000031938"/>
    </source>
</evidence>
<proteinExistence type="predicted"/>
<feature type="transmembrane region" description="Helical" evidence="1">
    <location>
        <begin position="237"/>
        <end position="254"/>
    </location>
</feature>
<feature type="transmembrane region" description="Helical" evidence="1">
    <location>
        <begin position="209"/>
        <end position="230"/>
    </location>
</feature>
<evidence type="ECO:0000256" key="1">
    <source>
        <dbReference type="SAM" id="Phobius"/>
    </source>
</evidence>
<keyword evidence="1" id="KW-1133">Transmembrane helix</keyword>
<dbReference type="OrthoDB" id="3243277at2"/>
<name>A0A0C2S2I6_9BACL</name>
<accession>A0A0C2S2I6</accession>
<gene>
    <name evidence="2" type="ORF">KP78_16760</name>
</gene>
<reference evidence="2 3" key="1">
    <citation type="submission" date="2015-01" db="EMBL/GenBank/DDBJ databases">
        <title>Genome sequencing of Jeotgalibacillus soli.</title>
        <authorList>
            <person name="Goh K.M."/>
            <person name="Chan K.-G."/>
            <person name="Yaakop A.S."/>
            <person name="Ee R."/>
            <person name="Gan H.M."/>
            <person name="Chan C.S."/>
        </authorList>
    </citation>
    <scope>NUCLEOTIDE SEQUENCE [LARGE SCALE GENOMIC DNA]</scope>
    <source>
        <strain evidence="2 3">P9</strain>
    </source>
</reference>
<feature type="transmembrane region" description="Helical" evidence="1">
    <location>
        <begin position="61"/>
        <end position="83"/>
    </location>
</feature>
<feature type="transmembrane region" description="Helical" evidence="1">
    <location>
        <begin position="266"/>
        <end position="285"/>
    </location>
</feature>
<dbReference type="Proteomes" id="UP000031938">
    <property type="component" value="Unassembled WGS sequence"/>
</dbReference>
<dbReference type="PATRIC" id="fig|889306.3.peg.1683"/>
<organism evidence="2 3">
    <name type="scientific">Jeotgalibacillus soli</name>
    <dbReference type="NCBI Taxonomy" id="889306"/>
    <lineage>
        <taxon>Bacteria</taxon>
        <taxon>Bacillati</taxon>
        <taxon>Bacillota</taxon>
        <taxon>Bacilli</taxon>
        <taxon>Bacillales</taxon>
        <taxon>Caryophanaceae</taxon>
        <taxon>Jeotgalibacillus</taxon>
    </lineage>
</organism>
<dbReference type="STRING" id="889306.KP78_16760"/>
<keyword evidence="1" id="KW-0472">Membrane</keyword>
<sequence length="390" mass="41371">MFDQPLVAAALVLALLVVGEIISIATRARVPMLFIVFMGYLIALWTGLFPTDIIDSSTLSVFGALIVAPAIVHMGTLIPMTILKKQYKAVLISLLGIVFASLLVLAVVTPISGYETAVSGVGPLVGGIIAFIITSEKLQSLGLTSIITVAALVLSFQYFVGLPLATNLLKKYAIKVRDQFTAGAFTETAAAADSSENKKEKKYLISDKYATPVILLFMLFVGGAIAVVLGNLTGIHYSLWSLAIGFIGLLTGVFRDKMMERANSFGITMVGIIFVVLPSMNAVTFSDFVANLPIVALILAVGAAGIILGGYIGSKIFKWDPNLGIPVALTAMFGFPADYIICEEISRTTGRTPAEEKYIFDQILSPLLIGGFTTVTVASIIVASVLMGTL</sequence>
<evidence type="ECO:0000313" key="2">
    <source>
        <dbReference type="EMBL" id="KIL48229.1"/>
    </source>
</evidence>
<feature type="transmembrane region" description="Helical" evidence="1">
    <location>
        <begin position="32"/>
        <end position="49"/>
    </location>
</feature>
<dbReference type="RefSeq" id="WP_041087841.1">
    <property type="nucleotide sequence ID" value="NZ_JXRP01000013.1"/>
</dbReference>
<feature type="transmembrane region" description="Helical" evidence="1">
    <location>
        <begin position="90"/>
        <end position="111"/>
    </location>
</feature>
<feature type="transmembrane region" description="Helical" evidence="1">
    <location>
        <begin position="363"/>
        <end position="387"/>
    </location>
</feature>
<dbReference type="EMBL" id="JXRP01000013">
    <property type="protein sequence ID" value="KIL48229.1"/>
    <property type="molecule type" value="Genomic_DNA"/>
</dbReference>
<feature type="transmembrane region" description="Helical" evidence="1">
    <location>
        <begin position="117"/>
        <end position="134"/>
    </location>
</feature>
<keyword evidence="1" id="KW-0812">Transmembrane</keyword>
<protein>
    <submittedName>
        <fullName evidence="2">Uncharacterized protein</fullName>
    </submittedName>
</protein>
<feature type="transmembrane region" description="Helical" evidence="1">
    <location>
        <begin position="6"/>
        <end position="25"/>
    </location>
</feature>
<dbReference type="InterPro" id="IPR049576">
    <property type="entry name" value="HDC-like"/>
</dbReference>
<feature type="transmembrane region" description="Helical" evidence="1">
    <location>
        <begin position="292"/>
        <end position="312"/>
    </location>
</feature>
<dbReference type="CDD" id="cd21416">
    <property type="entry name" value="HDC_protein"/>
    <property type="match status" value="1"/>
</dbReference>